<comment type="subcellular location">
    <subcellularLocation>
        <location evidence="1 7">Cell membrane</location>
        <topology evidence="1 7">Multi-pass membrane protein</topology>
    </subcellularLocation>
</comment>
<dbReference type="GO" id="GO:0005886">
    <property type="term" value="C:plasma membrane"/>
    <property type="evidence" value="ECO:0007669"/>
    <property type="project" value="UniProtKB-SubCell"/>
</dbReference>
<dbReference type="AlphaFoldDB" id="A0A7M2YXF0"/>
<organism evidence="10 11">
    <name type="scientific">Gaiella occulta</name>
    <dbReference type="NCBI Taxonomy" id="1002870"/>
    <lineage>
        <taxon>Bacteria</taxon>
        <taxon>Bacillati</taxon>
        <taxon>Actinomycetota</taxon>
        <taxon>Thermoleophilia</taxon>
        <taxon>Gaiellales</taxon>
        <taxon>Gaiellaceae</taxon>
        <taxon>Gaiella</taxon>
    </lineage>
</organism>
<feature type="transmembrane region" description="Helical" evidence="7">
    <location>
        <begin position="88"/>
        <end position="111"/>
    </location>
</feature>
<dbReference type="InterPro" id="IPR051393">
    <property type="entry name" value="ABC_transporter_permease"/>
</dbReference>
<evidence type="ECO:0000256" key="7">
    <source>
        <dbReference type="RuleBase" id="RU363032"/>
    </source>
</evidence>
<protein>
    <submittedName>
        <fullName evidence="10">ABC-type sugar transport system permease component</fullName>
    </submittedName>
</protein>
<evidence type="ECO:0000256" key="5">
    <source>
        <dbReference type="ARBA" id="ARBA00022989"/>
    </source>
</evidence>
<dbReference type="RefSeq" id="WP_114796201.1">
    <property type="nucleotide sequence ID" value="NZ_QQZY01000003.1"/>
</dbReference>
<evidence type="ECO:0000256" key="4">
    <source>
        <dbReference type="ARBA" id="ARBA00022692"/>
    </source>
</evidence>
<evidence type="ECO:0000256" key="1">
    <source>
        <dbReference type="ARBA" id="ARBA00004651"/>
    </source>
</evidence>
<dbReference type="InterPro" id="IPR000515">
    <property type="entry name" value="MetI-like"/>
</dbReference>
<evidence type="ECO:0000256" key="8">
    <source>
        <dbReference type="SAM" id="MobiDB-lite"/>
    </source>
</evidence>
<feature type="transmembrane region" description="Helical" evidence="7">
    <location>
        <begin position="29"/>
        <end position="48"/>
    </location>
</feature>
<keyword evidence="5 7" id="KW-1133">Transmembrane helix</keyword>
<keyword evidence="4 7" id="KW-0812">Transmembrane</keyword>
<reference evidence="10 11" key="1">
    <citation type="submission" date="2018-07" db="EMBL/GenBank/DDBJ databases">
        <title>High-quality-draft genome sequence of Gaiella occulta.</title>
        <authorList>
            <person name="Severino R."/>
            <person name="Froufe H.J.C."/>
            <person name="Rainey F.A."/>
            <person name="Barroso C."/>
            <person name="Albuquerque L."/>
            <person name="Lobo-Da-Cunha A."/>
            <person name="Da Costa M.S."/>
            <person name="Egas C."/>
        </authorList>
    </citation>
    <scope>NUCLEOTIDE SEQUENCE [LARGE SCALE GENOMIC DNA]</scope>
    <source>
        <strain evidence="10 11">F2-233</strain>
    </source>
</reference>
<evidence type="ECO:0000256" key="3">
    <source>
        <dbReference type="ARBA" id="ARBA00022475"/>
    </source>
</evidence>
<feature type="transmembrane region" description="Helical" evidence="7">
    <location>
        <begin position="231"/>
        <end position="252"/>
    </location>
</feature>
<dbReference type="SUPFAM" id="SSF161098">
    <property type="entry name" value="MetI-like"/>
    <property type="match status" value="1"/>
</dbReference>
<evidence type="ECO:0000256" key="6">
    <source>
        <dbReference type="ARBA" id="ARBA00023136"/>
    </source>
</evidence>
<dbReference type="OrthoDB" id="9805974at2"/>
<keyword evidence="2 7" id="KW-0813">Transport</keyword>
<comment type="similarity">
    <text evidence="7">Belongs to the binding-protein-dependent transport system permease family.</text>
</comment>
<evidence type="ECO:0000259" key="9">
    <source>
        <dbReference type="PROSITE" id="PS50928"/>
    </source>
</evidence>
<sequence length="308" mass="32859">MTAAASVEAAGGRHRGDVRPPGEPRRIGYLYVLPGLLVYAAFVLVPFGHTLWISFHAWDGITPSAWVGLDNYRRVFTDPQVRETFTHALVLVLFYALLPLVLGLLLAALLSRMRVRGISVFRAVLFLPQVVALVSVGIVWRWILAPDGPLNEGLRAAGLGSSARPWLGDFGWALPSVGLVGTWVMFGLAMVLLVAGAQKIPTSLYDAARVDGAGPVREFFVVTLPGLRNEIVVVLVLTTTAALRSFDLVYVMTGGGPGTSTSVPSYRLYTAAFQTGEAGLGAAIGIVLAIAIFIVAFAITRVGERSST</sequence>
<comment type="caution">
    <text evidence="10">The sequence shown here is derived from an EMBL/GenBank/DDBJ whole genome shotgun (WGS) entry which is preliminary data.</text>
</comment>
<feature type="transmembrane region" description="Helical" evidence="7">
    <location>
        <begin position="123"/>
        <end position="143"/>
    </location>
</feature>
<dbReference type="CDD" id="cd06261">
    <property type="entry name" value="TM_PBP2"/>
    <property type="match status" value="1"/>
</dbReference>
<keyword evidence="10" id="KW-0762">Sugar transport</keyword>
<feature type="transmembrane region" description="Helical" evidence="7">
    <location>
        <begin position="172"/>
        <end position="195"/>
    </location>
</feature>
<dbReference type="PANTHER" id="PTHR30193:SF37">
    <property type="entry name" value="INNER MEMBRANE ABC TRANSPORTER PERMEASE PROTEIN YCJO"/>
    <property type="match status" value="1"/>
</dbReference>
<dbReference type="Proteomes" id="UP000254134">
    <property type="component" value="Unassembled WGS sequence"/>
</dbReference>
<name>A0A7M2YXF0_9ACTN</name>
<dbReference type="InterPro" id="IPR035906">
    <property type="entry name" value="MetI-like_sf"/>
</dbReference>
<dbReference type="PROSITE" id="PS50928">
    <property type="entry name" value="ABC_TM1"/>
    <property type="match status" value="1"/>
</dbReference>
<feature type="region of interest" description="Disordered" evidence="8">
    <location>
        <begin position="1"/>
        <end position="20"/>
    </location>
</feature>
<dbReference type="Pfam" id="PF00528">
    <property type="entry name" value="BPD_transp_1"/>
    <property type="match status" value="1"/>
</dbReference>
<keyword evidence="3" id="KW-1003">Cell membrane</keyword>
<keyword evidence="11" id="KW-1185">Reference proteome</keyword>
<keyword evidence="6 7" id="KW-0472">Membrane</keyword>
<evidence type="ECO:0000313" key="11">
    <source>
        <dbReference type="Proteomes" id="UP000254134"/>
    </source>
</evidence>
<dbReference type="Gene3D" id="1.10.3720.10">
    <property type="entry name" value="MetI-like"/>
    <property type="match status" value="1"/>
</dbReference>
<evidence type="ECO:0000313" key="10">
    <source>
        <dbReference type="EMBL" id="RDI74726.1"/>
    </source>
</evidence>
<dbReference type="PANTHER" id="PTHR30193">
    <property type="entry name" value="ABC TRANSPORTER PERMEASE PROTEIN"/>
    <property type="match status" value="1"/>
</dbReference>
<proteinExistence type="inferred from homology"/>
<accession>A0A7M2YXF0</accession>
<dbReference type="GO" id="GO:0055085">
    <property type="term" value="P:transmembrane transport"/>
    <property type="evidence" value="ECO:0007669"/>
    <property type="project" value="InterPro"/>
</dbReference>
<feature type="domain" description="ABC transmembrane type-1" evidence="9">
    <location>
        <begin position="85"/>
        <end position="299"/>
    </location>
</feature>
<reference evidence="11" key="2">
    <citation type="journal article" date="2019" name="MicrobiologyOpen">
        <title>High-quality draft genome sequence of Gaiella occulta isolated from a 150 meter deep mineral water borehole and comparison with the genome sequences of other deep-branching lineages of the phylum Actinobacteria.</title>
        <authorList>
            <person name="Severino R."/>
            <person name="Froufe H.J.C."/>
            <person name="Barroso C."/>
            <person name="Albuquerque L."/>
            <person name="Lobo-da-Cunha A."/>
            <person name="da Costa M.S."/>
            <person name="Egas C."/>
        </authorList>
    </citation>
    <scope>NUCLEOTIDE SEQUENCE [LARGE SCALE GENOMIC DNA]</scope>
    <source>
        <strain evidence="11">F2-233</strain>
    </source>
</reference>
<evidence type="ECO:0000256" key="2">
    <source>
        <dbReference type="ARBA" id="ARBA00022448"/>
    </source>
</evidence>
<gene>
    <name evidence="10" type="ORF">Gocc_1615</name>
</gene>
<dbReference type="EMBL" id="QQZY01000003">
    <property type="protein sequence ID" value="RDI74726.1"/>
    <property type="molecule type" value="Genomic_DNA"/>
</dbReference>
<feature type="transmembrane region" description="Helical" evidence="7">
    <location>
        <begin position="278"/>
        <end position="299"/>
    </location>
</feature>